<dbReference type="Gene3D" id="3.30.40.10">
    <property type="entry name" value="Zinc/RING finger domain, C3HC4 (zinc finger)"/>
    <property type="match status" value="1"/>
</dbReference>
<feature type="region of interest" description="Disordered" evidence="6">
    <location>
        <begin position="245"/>
        <end position="266"/>
    </location>
</feature>
<dbReference type="SUPFAM" id="SSF57850">
    <property type="entry name" value="RING/U-box"/>
    <property type="match status" value="1"/>
</dbReference>
<accession>A0A8S1GND7</accession>
<dbReference type="Pfam" id="PF13920">
    <property type="entry name" value="zf-C3HC4_3"/>
    <property type="match status" value="1"/>
</dbReference>
<gene>
    <name evidence="9" type="ORF">CAUJ_LOCUS996</name>
</gene>
<dbReference type="FunFam" id="2.60.120.920:FF:000005">
    <property type="entry name" value="Putative E3 ubiquitin-protein ligase NEURL1B"/>
    <property type="match status" value="2"/>
</dbReference>
<dbReference type="InterPro" id="IPR043136">
    <property type="entry name" value="B30.2/SPRY_sf"/>
</dbReference>
<dbReference type="Pfam" id="PF07177">
    <property type="entry name" value="Neuralized"/>
    <property type="match status" value="2"/>
</dbReference>
<feature type="domain" description="NHR" evidence="8">
    <location>
        <begin position="67"/>
        <end position="222"/>
    </location>
</feature>
<keyword evidence="3 5" id="KW-0863">Zinc-finger</keyword>
<evidence type="ECO:0000256" key="4">
    <source>
        <dbReference type="ARBA" id="ARBA00022833"/>
    </source>
</evidence>
<organism evidence="9 10">
    <name type="scientific">Caenorhabditis auriculariae</name>
    <dbReference type="NCBI Taxonomy" id="2777116"/>
    <lineage>
        <taxon>Eukaryota</taxon>
        <taxon>Metazoa</taxon>
        <taxon>Ecdysozoa</taxon>
        <taxon>Nematoda</taxon>
        <taxon>Chromadorea</taxon>
        <taxon>Rhabditida</taxon>
        <taxon>Rhabditina</taxon>
        <taxon>Rhabditomorpha</taxon>
        <taxon>Rhabditoidea</taxon>
        <taxon>Rhabditidae</taxon>
        <taxon>Peloderinae</taxon>
        <taxon>Caenorhabditis</taxon>
    </lineage>
</organism>
<dbReference type="PROSITE" id="PS50089">
    <property type="entry name" value="ZF_RING_2"/>
    <property type="match status" value="1"/>
</dbReference>
<dbReference type="PANTHER" id="PTHR12429:SF6">
    <property type="entry name" value="PROTEIN NEURALIZED"/>
    <property type="match status" value="1"/>
</dbReference>
<proteinExistence type="predicted"/>
<dbReference type="Gene3D" id="2.60.120.920">
    <property type="match status" value="2"/>
</dbReference>
<evidence type="ECO:0000256" key="6">
    <source>
        <dbReference type="SAM" id="MobiDB-lite"/>
    </source>
</evidence>
<dbReference type="SMART" id="SM00184">
    <property type="entry name" value="RING"/>
    <property type="match status" value="1"/>
</dbReference>
<keyword evidence="2" id="KW-0677">Repeat</keyword>
<feature type="domain" description="NHR" evidence="8">
    <location>
        <begin position="269"/>
        <end position="424"/>
    </location>
</feature>
<feature type="compositionally biased region" description="Polar residues" evidence="6">
    <location>
        <begin position="449"/>
        <end position="475"/>
    </location>
</feature>
<dbReference type="InterPro" id="IPR013083">
    <property type="entry name" value="Znf_RING/FYVE/PHD"/>
</dbReference>
<feature type="compositionally biased region" description="Pro residues" evidence="6">
    <location>
        <begin position="500"/>
        <end position="515"/>
    </location>
</feature>
<dbReference type="EMBL" id="CAJGYM010000002">
    <property type="protein sequence ID" value="CAD6185077.1"/>
    <property type="molecule type" value="Genomic_DNA"/>
</dbReference>
<evidence type="ECO:0000256" key="3">
    <source>
        <dbReference type="ARBA" id="ARBA00022771"/>
    </source>
</evidence>
<dbReference type="OrthoDB" id="6078042at2759"/>
<keyword evidence="4" id="KW-0862">Zinc</keyword>
<dbReference type="AlphaFoldDB" id="A0A8S1GND7"/>
<dbReference type="SMART" id="SM00588">
    <property type="entry name" value="NEUZ"/>
    <property type="match status" value="2"/>
</dbReference>
<evidence type="ECO:0000256" key="5">
    <source>
        <dbReference type="PROSITE-ProRule" id="PRU00175"/>
    </source>
</evidence>
<dbReference type="PROSITE" id="PS51065">
    <property type="entry name" value="NHR"/>
    <property type="match status" value="2"/>
</dbReference>
<evidence type="ECO:0000313" key="10">
    <source>
        <dbReference type="Proteomes" id="UP000835052"/>
    </source>
</evidence>
<keyword evidence="1" id="KW-0479">Metal-binding</keyword>
<dbReference type="GO" id="GO:0008270">
    <property type="term" value="F:zinc ion binding"/>
    <property type="evidence" value="ECO:0007669"/>
    <property type="project" value="UniProtKB-KW"/>
</dbReference>
<dbReference type="InterPro" id="IPR037962">
    <property type="entry name" value="Neuralized"/>
</dbReference>
<dbReference type="InterPro" id="IPR006573">
    <property type="entry name" value="NHR_dom"/>
</dbReference>
<feature type="region of interest" description="Disordered" evidence="6">
    <location>
        <begin position="440"/>
        <end position="551"/>
    </location>
</feature>
<protein>
    <recommendedName>
        <fullName evidence="11">Protein neuralized</fullName>
    </recommendedName>
</protein>
<evidence type="ECO:0000256" key="2">
    <source>
        <dbReference type="ARBA" id="ARBA00022737"/>
    </source>
</evidence>
<feature type="compositionally biased region" description="Polar residues" evidence="6">
    <location>
        <begin position="533"/>
        <end position="551"/>
    </location>
</feature>
<dbReference type="PANTHER" id="PTHR12429">
    <property type="entry name" value="NEURALIZED"/>
    <property type="match status" value="1"/>
</dbReference>
<evidence type="ECO:0000256" key="1">
    <source>
        <dbReference type="ARBA" id="ARBA00022723"/>
    </source>
</evidence>
<evidence type="ECO:0008006" key="11">
    <source>
        <dbReference type="Google" id="ProtNLM"/>
    </source>
</evidence>
<evidence type="ECO:0000259" key="8">
    <source>
        <dbReference type="PROSITE" id="PS51065"/>
    </source>
</evidence>
<keyword evidence="10" id="KW-1185">Reference proteome</keyword>
<name>A0A8S1GND7_9PELO</name>
<feature type="domain" description="RING-type" evidence="7">
    <location>
        <begin position="610"/>
        <end position="649"/>
    </location>
</feature>
<sequence>MHQVADYRPGYSGERISPSRYSSCATVDEVCSQFSRYHRRIRDFANALAEIDSTLINQGTTSMRQPQLGFHSIHGTNVVILKNGKVARRRESFCKGLAFSNRPIGVDENVCLRLSEVATNWSGVLRFGVTNVDPETYRNIPVPKFACPDLTAKEGYWAKALPERYSVEGNILHFYINGGGELFYGINGNLKGLFLTGINVNHPMWLIVDIYGNSVSLEFIDSAEVTTQRRSSSVSALPRIPAFGSSLNESEPTSSNVSTNPSGSNDMTSLRFHTVTGRHISLNSQRNTATRDVQEYALGYVFTERPIQNNEKLSIVVTAVQHLYEGGLAFGVTCCDPSTLRATELPEDSSALIDMPQYWVVIKDIALQPRVNSILSFWITDSGEVKFEHDNKEARTVLHVDNSLPLYMYFDVYGATQAIKLLGISRSSAQNHVFNARVNMPTRRAVRNGESSQEVSGNSSLETSSRPTPRINPSVSIPVRVNTAERTRQSIDDLLGGPPTMLPPPALPRTPPPVAPRTNPYLPAPPARPPLPTISNQPLRQSSQPPMETLTTPMVRSPISAPSTLAETATSASAGRSSAVMPVSAPLATAAAPKSASFSAPPPVNDKDECLICMENTINAVLYTCGHMCMCYDCAQQQLSRSGTCPMCRKDIRDVIRIYKS</sequence>
<evidence type="ECO:0000259" key="7">
    <source>
        <dbReference type="PROSITE" id="PS50089"/>
    </source>
</evidence>
<comment type="caution">
    <text evidence="9">The sequence shown here is derived from an EMBL/GenBank/DDBJ whole genome shotgun (WGS) entry which is preliminary data.</text>
</comment>
<feature type="compositionally biased region" description="Pro residues" evidence="6">
    <location>
        <begin position="522"/>
        <end position="532"/>
    </location>
</feature>
<reference evidence="9" key="1">
    <citation type="submission" date="2020-10" db="EMBL/GenBank/DDBJ databases">
        <authorList>
            <person name="Kikuchi T."/>
        </authorList>
    </citation>
    <scope>NUCLEOTIDE SEQUENCE</scope>
    <source>
        <strain evidence="9">NKZ352</strain>
    </source>
</reference>
<dbReference type="InterPro" id="IPR001841">
    <property type="entry name" value="Znf_RING"/>
</dbReference>
<dbReference type="Proteomes" id="UP000835052">
    <property type="component" value="Unassembled WGS sequence"/>
</dbReference>
<evidence type="ECO:0000313" key="9">
    <source>
        <dbReference type="EMBL" id="CAD6185077.1"/>
    </source>
</evidence>
<dbReference type="CDD" id="cd16647">
    <property type="entry name" value="mRING-HC-C3HC5_NEU1"/>
    <property type="match status" value="1"/>
</dbReference>
<dbReference type="GO" id="GO:0061630">
    <property type="term" value="F:ubiquitin protein ligase activity"/>
    <property type="evidence" value="ECO:0007669"/>
    <property type="project" value="TreeGrafter"/>
</dbReference>